<dbReference type="EnsemblPlants" id="AVESA.00010b.r2.6AG1011980.1">
    <property type="protein sequence ID" value="AVESA.00010b.r2.6AG1011980.1.CDS"/>
    <property type="gene ID" value="AVESA.00010b.r2.6AG1011980"/>
</dbReference>
<evidence type="ECO:0000313" key="1">
    <source>
        <dbReference type="EnsemblPlants" id="AVESA.00010b.r2.6AG1011980.1.CDS"/>
    </source>
</evidence>
<dbReference type="Proteomes" id="UP001732700">
    <property type="component" value="Chromosome 6A"/>
</dbReference>
<name>A0ACD5YP99_AVESA</name>
<sequence>MSGLDLNALPDDLDILDAETNAPEPLFCTQAVCEEIVEESPDNDIAEKVADGADSGAQSARGNELNFMPPQAPAGNPDIPSNTAPTATSIDPNLADDGVPLNEEVASSPQEPFLGMRFDTIGDARSHYNSYAKKLGFSIKSNTSQRQAFTNELRKQTFVCNRYRPQKTEEEKQERMNVVEEVSPIQIDDDDEKEHNHPMVVKPSLSKYLRSHKGIPPDEREFLKCLHDCNLETGRMMTVMSSFYGAEAFVPYAPKDITNLRTNFRSENKEWDMSDTVAYFAEIKDKDPGFYSNFSFDEENRVETIF</sequence>
<proteinExistence type="predicted"/>
<reference evidence="1" key="2">
    <citation type="submission" date="2025-09" db="UniProtKB">
        <authorList>
            <consortium name="EnsemblPlants"/>
        </authorList>
    </citation>
    <scope>IDENTIFICATION</scope>
</reference>
<organism evidence="1 2">
    <name type="scientific">Avena sativa</name>
    <name type="common">Oat</name>
    <dbReference type="NCBI Taxonomy" id="4498"/>
    <lineage>
        <taxon>Eukaryota</taxon>
        <taxon>Viridiplantae</taxon>
        <taxon>Streptophyta</taxon>
        <taxon>Embryophyta</taxon>
        <taxon>Tracheophyta</taxon>
        <taxon>Spermatophyta</taxon>
        <taxon>Magnoliopsida</taxon>
        <taxon>Liliopsida</taxon>
        <taxon>Poales</taxon>
        <taxon>Poaceae</taxon>
        <taxon>BOP clade</taxon>
        <taxon>Pooideae</taxon>
        <taxon>Poodae</taxon>
        <taxon>Poeae</taxon>
        <taxon>Poeae Chloroplast Group 1 (Aveneae type)</taxon>
        <taxon>Aveninae</taxon>
        <taxon>Avena</taxon>
    </lineage>
</organism>
<reference evidence="1" key="1">
    <citation type="submission" date="2021-05" db="EMBL/GenBank/DDBJ databases">
        <authorList>
            <person name="Scholz U."/>
            <person name="Mascher M."/>
            <person name="Fiebig A."/>
        </authorList>
    </citation>
    <scope>NUCLEOTIDE SEQUENCE [LARGE SCALE GENOMIC DNA]</scope>
</reference>
<keyword evidence="2" id="KW-1185">Reference proteome</keyword>
<protein>
    <submittedName>
        <fullName evidence="1">Uncharacterized protein</fullName>
    </submittedName>
</protein>
<evidence type="ECO:0000313" key="2">
    <source>
        <dbReference type="Proteomes" id="UP001732700"/>
    </source>
</evidence>
<accession>A0ACD5YP99</accession>